<evidence type="ECO:0000256" key="1">
    <source>
        <dbReference type="ARBA" id="ARBA00004496"/>
    </source>
</evidence>
<dbReference type="InterPro" id="IPR036390">
    <property type="entry name" value="WH_DNA-bd_sf"/>
</dbReference>
<dbReference type="PANTHER" id="PTHR33202:SF8">
    <property type="entry name" value="PEROXIDE-RESPONSIVE REPRESSOR PERR"/>
    <property type="match status" value="1"/>
</dbReference>
<evidence type="ECO:0000313" key="13">
    <source>
        <dbReference type="Proteomes" id="UP000214880"/>
    </source>
</evidence>
<dbReference type="CDD" id="cd07153">
    <property type="entry name" value="Fur_like"/>
    <property type="match status" value="1"/>
</dbReference>
<keyword evidence="5 10" id="KW-0479">Metal-binding</keyword>
<dbReference type="InterPro" id="IPR043135">
    <property type="entry name" value="Fur_C"/>
</dbReference>
<keyword evidence="4" id="KW-0678">Repressor</keyword>
<organism evidence="12 13">
    <name type="scientific">Dendrosporobacter quercicolus</name>
    <dbReference type="NCBI Taxonomy" id="146817"/>
    <lineage>
        <taxon>Bacteria</taxon>
        <taxon>Bacillati</taxon>
        <taxon>Bacillota</taxon>
        <taxon>Negativicutes</taxon>
        <taxon>Selenomonadales</taxon>
        <taxon>Sporomusaceae</taxon>
        <taxon>Dendrosporobacter</taxon>
    </lineage>
</organism>
<evidence type="ECO:0000256" key="11">
    <source>
        <dbReference type="PIRSR" id="PIRSR602481-2"/>
    </source>
</evidence>
<dbReference type="GO" id="GO:0000976">
    <property type="term" value="F:transcription cis-regulatory region binding"/>
    <property type="evidence" value="ECO:0007669"/>
    <property type="project" value="TreeGrafter"/>
</dbReference>
<dbReference type="InterPro" id="IPR036388">
    <property type="entry name" value="WH-like_DNA-bd_sf"/>
</dbReference>
<dbReference type="FunFam" id="1.10.10.10:FF:000007">
    <property type="entry name" value="Ferric uptake regulation protein"/>
    <property type="match status" value="1"/>
</dbReference>
<dbReference type="Gene3D" id="1.10.10.10">
    <property type="entry name" value="Winged helix-like DNA-binding domain superfamily/Winged helix DNA-binding domain"/>
    <property type="match status" value="1"/>
</dbReference>
<keyword evidence="6 10" id="KW-0862">Zinc</keyword>
<proteinExistence type="inferred from homology"/>
<comment type="similarity">
    <text evidence="2">Belongs to the Fur family.</text>
</comment>
<evidence type="ECO:0000256" key="8">
    <source>
        <dbReference type="ARBA" id="ARBA00023125"/>
    </source>
</evidence>
<sequence length="142" mass="16614">MRNSSPEFAKRLQRKNIRPTYPRIKVLEYLAAKMSHPTVDEIYSYLVKEIPTLSRTTVYNTLKIFVDAGLAKIVAIEENELRYDVIMHKHGHFKCESCAKIYDFALDIEALQAEELTHFKIKEKNVLFYGICPQCNKEQEED</sequence>
<evidence type="ECO:0000256" key="4">
    <source>
        <dbReference type="ARBA" id="ARBA00022491"/>
    </source>
</evidence>
<dbReference type="EMBL" id="FNHB01000001">
    <property type="protein sequence ID" value="SDL62829.1"/>
    <property type="molecule type" value="Genomic_DNA"/>
</dbReference>
<feature type="binding site" evidence="11">
    <location>
        <position position="109"/>
    </location>
    <ligand>
        <name>Fe cation</name>
        <dbReference type="ChEBI" id="CHEBI:24875"/>
    </ligand>
</feature>
<evidence type="ECO:0000256" key="2">
    <source>
        <dbReference type="ARBA" id="ARBA00007957"/>
    </source>
</evidence>
<dbReference type="GO" id="GO:0008270">
    <property type="term" value="F:zinc ion binding"/>
    <property type="evidence" value="ECO:0007669"/>
    <property type="project" value="TreeGrafter"/>
</dbReference>
<reference evidence="12 13" key="1">
    <citation type="submission" date="2016-10" db="EMBL/GenBank/DDBJ databases">
        <authorList>
            <person name="de Groot N.N."/>
        </authorList>
    </citation>
    <scope>NUCLEOTIDE SEQUENCE [LARGE SCALE GENOMIC DNA]</scope>
    <source>
        <strain evidence="12 13">DSM 1736</strain>
    </source>
</reference>
<keyword evidence="8" id="KW-0238">DNA-binding</keyword>
<evidence type="ECO:0000256" key="7">
    <source>
        <dbReference type="ARBA" id="ARBA00023015"/>
    </source>
</evidence>
<comment type="cofactor">
    <cofactor evidence="10">
        <name>Zn(2+)</name>
        <dbReference type="ChEBI" id="CHEBI:29105"/>
    </cofactor>
    <text evidence="10">Binds 1 zinc ion per subunit.</text>
</comment>
<keyword evidence="3" id="KW-0963">Cytoplasm</keyword>
<dbReference type="Pfam" id="PF01475">
    <property type="entry name" value="FUR"/>
    <property type="match status" value="1"/>
</dbReference>
<dbReference type="OrthoDB" id="8659436at2"/>
<accession>A0A1G9LLF5</accession>
<comment type="cofactor">
    <cofactor evidence="11">
        <name>Mn(2+)</name>
        <dbReference type="ChEBI" id="CHEBI:29035"/>
    </cofactor>
    <cofactor evidence="11">
        <name>Fe(2+)</name>
        <dbReference type="ChEBI" id="CHEBI:29033"/>
    </cofactor>
    <text evidence="11">Binds 1 Mn(2+) or Fe(2+) ion per subunit.</text>
</comment>
<name>A0A1G9LLF5_9FIRM</name>
<dbReference type="AlphaFoldDB" id="A0A1G9LLF5"/>
<keyword evidence="11" id="KW-0408">Iron</keyword>
<evidence type="ECO:0000256" key="10">
    <source>
        <dbReference type="PIRSR" id="PIRSR602481-1"/>
    </source>
</evidence>
<dbReference type="GO" id="GO:0045892">
    <property type="term" value="P:negative regulation of DNA-templated transcription"/>
    <property type="evidence" value="ECO:0007669"/>
    <property type="project" value="TreeGrafter"/>
</dbReference>
<dbReference type="GO" id="GO:1900376">
    <property type="term" value="P:regulation of secondary metabolite biosynthetic process"/>
    <property type="evidence" value="ECO:0007669"/>
    <property type="project" value="TreeGrafter"/>
</dbReference>
<evidence type="ECO:0000256" key="3">
    <source>
        <dbReference type="ARBA" id="ARBA00022490"/>
    </source>
</evidence>
<dbReference type="Proteomes" id="UP000214880">
    <property type="component" value="Unassembled WGS sequence"/>
</dbReference>
<feature type="binding site" evidence="10">
    <location>
        <position position="98"/>
    </location>
    <ligand>
        <name>Zn(2+)</name>
        <dbReference type="ChEBI" id="CHEBI:29105"/>
    </ligand>
</feature>
<dbReference type="STRING" id="146817.SAMN04488502_101391"/>
<keyword evidence="7" id="KW-0805">Transcription regulation</keyword>
<dbReference type="GO" id="GO:0003700">
    <property type="term" value="F:DNA-binding transcription factor activity"/>
    <property type="evidence" value="ECO:0007669"/>
    <property type="project" value="InterPro"/>
</dbReference>
<keyword evidence="9" id="KW-0804">Transcription</keyword>
<dbReference type="SUPFAM" id="SSF46785">
    <property type="entry name" value="Winged helix' DNA-binding domain"/>
    <property type="match status" value="1"/>
</dbReference>
<evidence type="ECO:0000313" key="12">
    <source>
        <dbReference type="EMBL" id="SDL62829.1"/>
    </source>
</evidence>
<feature type="binding site" evidence="10">
    <location>
        <position position="95"/>
    </location>
    <ligand>
        <name>Zn(2+)</name>
        <dbReference type="ChEBI" id="CHEBI:29105"/>
    </ligand>
</feature>
<comment type="subcellular location">
    <subcellularLocation>
        <location evidence="1">Cytoplasm</location>
    </subcellularLocation>
</comment>
<keyword evidence="13" id="KW-1185">Reference proteome</keyword>
<dbReference type="InterPro" id="IPR002481">
    <property type="entry name" value="FUR"/>
</dbReference>
<evidence type="ECO:0000256" key="9">
    <source>
        <dbReference type="ARBA" id="ARBA00023163"/>
    </source>
</evidence>
<feature type="binding site" evidence="10">
    <location>
        <position position="132"/>
    </location>
    <ligand>
        <name>Zn(2+)</name>
        <dbReference type="ChEBI" id="CHEBI:29105"/>
    </ligand>
</feature>
<dbReference type="RefSeq" id="WP_092067749.1">
    <property type="nucleotide sequence ID" value="NZ_FNHB01000001.1"/>
</dbReference>
<evidence type="ECO:0000256" key="6">
    <source>
        <dbReference type="ARBA" id="ARBA00022833"/>
    </source>
</evidence>
<dbReference type="GO" id="GO:0005737">
    <property type="term" value="C:cytoplasm"/>
    <property type="evidence" value="ECO:0007669"/>
    <property type="project" value="UniProtKB-SubCell"/>
</dbReference>
<feature type="binding site" evidence="10">
    <location>
        <position position="135"/>
    </location>
    <ligand>
        <name>Zn(2+)</name>
        <dbReference type="ChEBI" id="CHEBI:29105"/>
    </ligand>
</feature>
<dbReference type="PANTHER" id="PTHR33202">
    <property type="entry name" value="ZINC UPTAKE REGULATION PROTEIN"/>
    <property type="match status" value="1"/>
</dbReference>
<gene>
    <name evidence="12" type="ORF">SAMN04488502_101391</name>
</gene>
<evidence type="ECO:0000256" key="5">
    <source>
        <dbReference type="ARBA" id="ARBA00022723"/>
    </source>
</evidence>
<protein>
    <submittedName>
        <fullName evidence="12">Fur family transcriptional regulator, peroxide stress response regulator</fullName>
    </submittedName>
</protein>
<dbReference type="Gene3D" id="3.30.1490.190">
    <property type="match status" value="1"/>
</dbReference>